<dbReference type="Proteomes" id="UP000190166">
    <property type="component" value="Unassembled WGS sequence"/>
</dbReference>
<evidence type="ECO:0000256" key="1">
    <source>
        <dbReference type="SAM" id="Phobius"/>
    </source>
</evidence>
<dbReference type="RefSeq" id="WP_079467910.1">
    <property type="nucleotide sequence ID" value="NZ_FUZZ01000001.1"/>
</dbReference>
<feature type="transmembrane region" description="Helical" evidence="1">
    <location>
        <begin position="192"/>
        <end position="213"/>
    </location>
</feature>
<feature type="transmembrane region" description="Helical" evidence="1">
    <location>
        <begin position="161"/>
        <end position="180"/>
    </location>
</feature>
<name>A0A1T5N687_9BACT</name>
<dbReference type="AlphaFoldDB" id="A0A1T5N687"/>
<dbReference type="Gene3D" id="1.10.287.70">
    <property type="match status" value="1"/>
</dbReference>
<accession>A0A1T5N687</accession>
<organism evidence="3 4">
    <name type="scientific">Chitinophaga ginsengisegetis</name>
    <dbReference type="NCBI Taxonomy" id="393003"/>
    <lineage>
        <taxon>Bacteria</taxon>
        <taxon>Pseudomonadati</taxon>
        <taxon>Bacteroidota</taxon>
        <taxon>Chitinophagia</taxon>
        <taxon>Chitinophagales</taxon>
        <taxon>Chitinophagaceae</taxon>
        <taxon>Chitinophaga</taxon>
    </lineage>
</organism>
<gene>
    <name evidence="3" type="ORF">SAMN05660461_0587</name>
</gene>
<evidence type="ECO:0000313" key="3">
    <source>
        <dbReference type="EMBL" id="SKC96001.1"/>
    </source>
</evidence>
<evidence type="ECO:0000313" key="4">
    <source>
        <dbReference type="Proteomes" id="UP000190166"/>
    </source>
</evidence>
<feature type="transmembrane region" description="Helical" evidence="1">
    <location>
        <begin position="68"/>
        <end position="84"/>
    </location>
</feature>
<keyword evidence="1" id="KW-0812">Transmembrane</keyword>
<dbReference type="EMBL" id="FUZZ01000001">
    <property type="protein sequence ID" value="SKC96001.1"/>
    <property type="molecule type" value="Genomic_DNA"/>
</dbReference>
<sequence length="229" mass="25928">MIVKQFLQQYKYEVLLIALMQHLFIGIFLKDLPFYTEVIWPINMLILGLASVGVFIGKGEWKNITRNALFLLVLALPIGLRFWGRYPGYFLFLNVAYVVFFIFIFWQIVGFLIRPGYINADIISASACGYLLLIEISTFLLQYFLYQNPASFKGIDMSNPAATYVDLVYFSSITLTSIGFGDITPSAHYTKLITSVFGIAGQFYTVVLVGIIISKFSSKNSTDEHSKPL</sequence>
<keyword evidence="4" id="KW-1185">Reference proteome</keyword>
<feature type="domain" description="Potassium channel" evidence="2">
    <location>
        <begin position="144"/>
        <end position="216"/>
    </location>
</feature>
<evidence type="ECO:0000259" key="2">
    <source>
        <dbReference type="Pfam" id="PF07885"/>
    </source>
</evidence>
<protein>
    <submittedName>
        <fullName evidence="3">Ion channel</fullName>
    </submittedName>
</protein>
<feature type="transmembrane region" description="Helical" evidence="1">
    <location>
        <begin position="12"/>
        <end position="32"/>
    </location>
</feature>
<keyword evidence="1" id="KW-1133">Transmembrane helix</keyword>
<dbReference type="STRING" id="393003.SAMN05660461_0587"/>
<reference evidence="3 4" key="1">
    <citation type="submission" date="2017-02" db="EMBL/GenBank/DDBJ databases">
        <authorList>
            <person name="Peterson S.W."/>
        </authorList>
    </citation>
    <scope>NUCLEOTIDE SEQUENCE [LARGE SCALE GENOMIC DNA]</scope>
    <source>
        <strain evidence="3 4">DSM 18108</strain>
    </source>
</reference>
<feature type="transmembrane region" description="Helical" evidence="1">
    <location>
        <begin position="125"/>
        <end position="146"/>
    </location>
</feature>
<keyword evidence="1" id="KW-0472">Membrane</keyword>
<dbReference type="SUPFAM" id="SSF81324">
    <property type="entry name" value="Voltage-gated potassium channels"/>
    <property type="match status" value="1"/>
</dbReference>
<dbReference type="InterPro" id="IPR013099">
    <property type="entry name" value="K_chnl_dom"/>
</dbReference>
<feature type="transmembrane region" description="Helical" evidence="1">
    <location>
        <begin position="90"/>
        <end position="113"/>
    </location>
</feature>
<dbReference type="Pfam" id="PF07885">
    <property type="entry name" value="Ion_trans_2"/>
    <property type="match status" value="1"/>
</dbReference>
<proteinExistence type="predicted"/>
<feature type="transmembrane region" description="Helical" evidence="1">
    <location>
        <begin position="38"/>
        <end position="56"/>
    </location>
</feature>